<keyword evidence="12 21" id="KW-0547">Nucleotide-binding</keyword>
<evidence type="ECO:0000256" key="22">
    <source>
        <dbReference type="SAM" id="Phobius"/>
    </source>
</evidence>
<dbReference type="FunFam" id="1.10.510.10:FF:000309">
    <property type="entry name" value="Leucine-rich repeat receptor-like protein kinase"/>
    <property type="match status" value="1"/>
</dbReference>
<dbReference type="EMBL" id="JACMSC010000004">
    <property type="protein sequence ID" value="KAG6525510.1"/>
    <property type="molecule type" value="Genomic_DNA"/>
</dbReference>
<feature type="transmembrane region" description="Helical" evidence="22">
    <location>
        <begin position="702"/>
        <end position="725"/>
    </location>
</feature>
<dbReference type="Proteomes" id="UP000734854">
    <property type="component" value="Unassembled WGS sequence"/>
</dbReference>
<keyword evidence="16 22" id="KW-0472">Membrane</keyword>
<dbReference type="FunFam" id="3.80.10.10:FF:000041">
    <property type="entry name" value="LRR receptor-like serine/threonine-protein kinase ERECTA"/>
    <property type="match status" value="1"/>
</dbReference>
<keyword evidence="8" id="KW-0808">Transferase</keyword>
<keyword evidence="17" id="KW-0675">Receptor</keyword>
<dbReference type="GO" id="GO:0004674">
    <property type="term" value="F:protein serine/threonine kinase activity"/>
    <property type="evidence" value="ECO:0007669"/>
    <property type="project" value="UniProtKB-KW"/>
</dbReference>
<evidence type="ECO:0000256" key="21">
    <source>
        <dbReference type="PROSITE-ProRule" id="PRU10141"/>
    </source>
</evidence>
<dbReference type="AlphaFoldDB" id="A0A8J5LQA3"/>
<evidence type="ECO:0000256" key="15">
    <source>
        <dbReference type="ARBA" id="ARBA00022989"/>
    </source>
</evidence>
<evidence type="ECO:0000256" key="11">
    <source>
        <dbReference type="ARBA" id="ARBA00022737"/>
    </source>
</evidence>
<dbReference type="InterPro" id="IPR003591">
    <property type="entry name" value="Leu-rich_rpt_typical-subtyp"/>
</dbReference>
<evidence type="ECO:0000256" key="8">
    <source>
        <dbReference type="ARBA" id="ARBA00022679"/>
    </source>
</evidence>
<dbReference type="GO" id="GO:0005524">
    <property type="term" value="F:ATP binding"/>
    <property type="evidence" value="ECO:0007669"/>
    <property type="project" value="UniProtKB-UniRule"/>
</dbReference>
<name>A0A8J5LQA3_ZINOF</name>
<comment type="similarity">
    <text evidence="2">Belongs to the protein kinase superfamily. Ser/Thr protein kinase family.</text>
</comment>
<feature type="binding site" evidence="21">
    <location>
        <position position="806"/>
    </location>
    <ligand>
        <name>ATP</name>
        <dbReference type="ChEBI" id="CHEBI:30616"/>
    </ligand>
</feature>
<evidence type="ECO:0000256" key="13">
    <source>
        <dbReference type="ARBA" id="ARBA00022777"/>
    </source>
</evidence>
<comment type="caution">
    <text evidence="24">The sequence shown here is derived from an EMBL/GenBank/DDBJ whole genome shotgun (WGS) entry which is preliminary data.</text>
</comment>
<feature type="domain" description="Protein kinase" evidence="23">
    <location>
        <begin position="778"/>
        <end position="1050"/>
    </location>
</feature>
<dbReference type="FunFam" id="3.80.10.10:FF:000213">
    <property type="entry name" value="Tyrosine-sulfated glycopeptide receptor 1"/>
    <property type="match status" value="1"/>
</dbReference>
<evidence type="ECO:0000256" key="10">
    <source>
        <dbReference type="ARBA" id="ARBA00022729"/>
    </source>
</evidence>
<evidence type="ECO:0000313" key="25">
    <source>
        <dbReference type="Proteomes" id="UP000734854"/>
    </source>
</evidence>
<gene>
    <name evidence="24" type="ORF">ZIOFF_015467</name>
</gene>
<comment type="subcellular location">
    <subcellularLocation>
        <location evidence="1">Cell membrane</location>
    </subcellularLocation>
</comment>
<dbReference type="PROSITE" id="PS51450">
    <property type="entry name" value="LRR"/>
    <property type="match status" value="1"/>
</dbReference>
<comment type="catalytic activity">
    <reaction evidence="20">
        <text>L-seryl-[protein] + ATP = O-phospho-L-seryl-[protein] + ADP + H(+)</text>
        <dbReference type="Rhea" id="RHEA:17989"/>
        <dbReference type="Rhea" id="RHEA-COMP:9863"/>
        <dbReference type="Rhea" id="RHEA-COMP:11604"/>
        <dbReference type="ChEBI" id="CHEBI:15378"/>
        <dbReference type="ChEBI" id="CHEBI:29999"/>
        <dbReference type="ChEBI" id="CHEBI:30616"/>
        <dbReference type="ChEBI" id="CHEBI:83421"/>
        <dbReference type="ChEBI" id="CHEBI:456216"/>
        <dbReference type="EC" id="2.7.11.1"/>
    </reaction>
</comment>
<keyword evidence="13" id="KW-0418">Kinase</keyword>
<dbReference type="InterPro" id="IPR017441">
    <property type="entry name" value="Protein_kinase_ATP_BS"/>
</dbReference>
<dbReference type="InterPro" id="IPR001611">
    <property type="entry name" value="Leu-rich_rpt"/>
</dbReference>
<evidence type="ECO:0000256" key="1">
    <source>
        <dbReference type="ARBA" id="ARBA00004236"/>
    </source>
</evidence>
<dbReference type="Pfam" id="PF00560">
    <property type="entry name" value="LRR_1"/>
    <property type="match status" value="9"/>
</dbReference>
<dbReference type="PROSITE" id="PS00107">
    <property type="entry name" value="PROTEIN_KINASE_ATP"/>
    <property type="match status" value="1"/>
</dbReference>
<evidence type="ECO:0000256" key="12">
    <source>
        <dbReference type="ARBA" id="ARBA00022741"/>
    </source>
</evidence>
<evidence type="ECO:0000256" key="14">
    <source>
        <dbReference type="ARBA" id="ARBA00022840"/>
    </source>
</evidence>
<dbReference type="PROSITE" id="PS00108">
    <property type="entry name" value="PROTEIN_KINASE_ST"/>
    <property type="match status" value="1"/>
</dbReference>
<evidence type="ECO:0000256" key="7">
    <source>
        <dbReference type="ARBA" id="ARBA00022614"/>
    </source>
</evidence>
<evidence type="ECO:0000256" key="19">
    <source>
        <dbReference type="ARBA" id="ARBA00047899"/>
    </source>
</evidence>
<keyword evidence="11" id="KW-0677">Repeat</keyword>
<evidence type="ECO:0000313" key="24">
    <source>
        <dbReference type="EMBL" id="KAG6525510.1"/>
    </source>
</evidence>
<dbReference type="EC" id="2.7.11.1" evidence="4"/>
<keyword evidence="6" id="KW-0723">Serine/threonine-protein kinase</keyword>
<dbReference type="PROSITE" id="PS50011">
    <property type="entry name" value="PROTEIN_KINASE_DOM"/>
    <property type="match status" value="1"/>
</dbReference>
<proteinExistence type="inferred from homology"/>
<dbReference type="OrthoDB" id="676979at2759"/>
<evidence type="ECO:0000256" key="9">
    <source>
        <dbReference type="ARBA" id="ARBA00022692"/>
    </source>
</evidence>
<keyword evidence="14 21" id="KW-0067">ATP-binding</keyword>
<comment type="catalytic activity">
    <reaction evidence="19">
        <text>L-threonyl-[protein] + ATP = O-phospho-L-threonyl-[protein] + ADP + H(+)</text>
        <dbReference type="Rhea" id="RHEA:46608"/>
        <dbReference type="Rhea" id="RHEA-COMP:11060"/>
        <dbReference type="Rhea" id="RHEA-COMP:11605"/>
        <dbReference type="ChEBI" id="CHEBI:15378"/>
        <dbReference type="ChEBI" id="CHEBI:30013"/>
        <dbReference type="ChEBI" id="CHEBI:30616"/>
        <dbReference type="ChEBI" id="CHEBI:61977"/>
        <dbReference type="ChEBI" id="CHEBI:456216"/>
        <dbReference type="EC" id="2.7.11.1"/>
    </reaction>
</comment>
<dbReference type="InterPro" id="IPR013210">
    <property type="entry name" value="LRR_N_plant-typ"/>
</dbReference>
<evidence type="ECO:0000256" key="2">
    <source>
        <dbReference type="ARBA" id="ARBA00008684"/>
    </source>
</evidence>
<keyword evidence="25" id="KW-1185">Reference proteome</keyword>
<keyword evidence="9 22" id="KW-0812">Transmembrane</keyword>
<dbReference type="Pfam" id="PF00069">
    <property type="entry name" value="Pkinase"/>
    <property type="match status" value="1"/>
</dbReference>
<evidence type="ECO:0000256" key="6">
    <source>
        <dbReference type="ARBA" id="ARBA00022527"/>
    </source>
</evidence>
<dbReference type="InterPro" id="IPR000719">
    <property type="entry name" value="Prot_kinase_dom"/>
</dbReference>
<dbReference type="GO" id="GO:0005886">
    <property type="term" value="C:plasma membrane"/>
    <property type="evidence" value="ECO:0007669"/>
    <property type="project" value="UniProtKB-SubCell"/>
</dbReference>
<evidence type="ECO:0000256" key="4">
    <source>
        <dbReference type="ARBA" id="ARBA00012513"/>
    </source>
</evidence>
<dbReference type="PANTHER" id="PTHR45974">
    <property type="entry name" value="RECEPTOR-LIKE PROTEIN 55"/>
    <property type="match status" value="1"/>
</dbReference>
<evidence type="ECO:0000256" key="16">
    <source>
        <dbReference type="ARBA" id="ARBA00023136"/>
    </source>
</evidence>
<evidence type="ECO:0000256" key="3">
    <source>
        <dbReference type="ARBA" id="ARBA00009592"/>
    </source>
</evidence>
<evidence type="ECO:0000259" key="23">
    <source>
        <dbReference type="PROSITE" id="PS50011"/>
    </source>
</evidence>
<evidence type="ECO:0000256" key="17">
    <source>
        <dbReference type="ARBA" id="ARBA00023170"/>
    </source>
</evidence>
<evidence type="ECO:0000256" key="18">
    <source>
        <dbReference type="ARBA" id="ARBA00023180"/>
    </source>
</evidence>
<dbReference type="SMART" id="SM00220">
    <property type="entry name" value="S_TKc"/>
    <property type="match status" value="1"/>
</dbReference>
<evidence type="ECO:0000256" key="20">
    <source>
        <dbReference type="ARBA" id="ARBA00048679"/>
    </source>
</evidence>
<keyword evidence="18" id="KW-0325">Glycoprotein</keyword>
<keyword evidence="5" id="KW-1003">Cell membrane</keyword>
<sequence>MVAKKGGALDVFLAKRISSFLFFFGLLSLCLCLCLCTRSQEQACHPDELEALLEFSGELDSEGRGWSFNASSTDCCSWPGVYCGGGSPDSGPRVIGLDFQNQSLKGSLSHFLADLSYLKWLNLSYNSLHGPVPSTLFRHRQLEVLNLEFNDFSGSIPADLYLPSIRHFNVSYNFFNGTLPLFVGSAHLILLDVSFNAFSGTVPTAICASAPGVRFFIFSMNLLSGEIPAAISNCTSLQELSLDLNEIRGNLPPQLFMLSSLRILNLQENQLSGGLSSSLGNLSNLEQLDLSLNSFSGRIPDVFGSLRMLAYISIHSNSFDGPLPSSLSSASSLRVLNLRNNSLSGDISLDCARMKKLLYLDLGSNFFSGHIPSTLHQCVELRTLNLARNNLSGQLPNSFKNFTRLSYLSLSNNSLSNISSAMEILQGLPSLAGLVLTMNFHDYKERMPVNRIHGFHNLQVLVIANCGLSGSVPPWLANCTKLLVLDFSWNHLQGTIPSWIGKFDYLFYLDLSNNSLSGNLPESLAHVQGLISPNRSLLGASTDYFPFFIKRNNSGKGLQYNQLSSFPPSLILGNNLLVGSILPGLGNLKNLHTLDLSRNKLSGAIPEQLSGMSSIESLDLSHNQLNGSIPLSLTSLNFLSSFSVAFNNLTGFIPTGGQFSTFSGSDFEGNPSLCGYHLNSCNSDVPQLPKQADGDGRSDKNLIVGMVTGTTLGTILLLVVVYLFVSRTQCRREDSVEPVMDTNGNSKIEEGSRLVLLFQNKENKELSIGDIMRSTNSFDQANIIGCGGFGLVYKATLPDGSNVAIKRLSGDYGQMEREFQAEVEALSRAQHANLVLLQGYCKIGTDRLLIYSFMENGSLDYWLHEKVEGAGSILDWNKRLRIAQGAARGLAYLHQSCDPHILHRDIKSSNILLDNEFEAHLADFGLARLILPYDTHVTTDLVGTLGYIPPEYGQSSVATFRGDIYSLGVVLLELLTGRRPLDMCKPRAARELVSWVLLMKAAKREAEVFDPHVYDKLYEYQMLKMLEIAHLCLNNSPKMRPSTNELATWLENINNE</sequence>
<dbReference type="Pfam" id="PF08263">
    <property type="entry name" value="LRRNT_2"/>
    <property type="match status" value="1"/>
</dbReference>
<dbReference type="Pfam" id="PF13855">
    <property type="entry name" value="LRR_8"/>
    <property type="match status" value="1"/>
</dbReference>
<keyword evidence="15 22" id="KW-1133">Transmembrane helix</keyword>
<keyword evidence="7" id="KW-0433">Leucine-rich repeat</keyword>
<accession>A0A8J5LQA3</accession>
<organism evidence="24 25">
    <name type="scientific">Zingiber officinale</name>
    <name type="common">Ginger</name>
    <name type="synonym">Amomum zingiber</name>
    <dbReference type="NCBI Taxonomy" id="94328"/>
    <lineage>
        <taxon>Eukaryota</taxon>
        <taxon>Viridiplantae</taxon>
        <taxon>Streptophyta</taxon>
        <taxon>Embryophyta</taxon>
        <taxon>Tracheophyta</taxon>
        <taxon>Spermatophyta</taxon>
        <taxon>Magnoliopsida</taxon>
        <taxon>Liliopsida</taxon>
        <taxon>Zingiberales</taxon>
        <taxon>Zingiberaceae</taxon>
        <taxon>Zingiber</taxon>
    </lineage>
</organism>
<evidence type="ECO:0000256" key="5">
    <source>
        <dbReference type="ARBA" id="ARBA00022475"/>
    </source>
</evidence>
<dbReference type="PANTHER" id="PTHR45974:SF183">
    <property type="entry name" value="PHYTOSULFOKINE RECEPTOR 1"/>
    <property type="match status" value="1"/>
</dbReference>
<dbReference type="SMART" id="SM00369">
    <property type="entry name" value="LRR_TYP"/>
    <property type="match status" value="7"/>
</dbReference>
<protein>
    <recommendedName>
        <fullName evidence="4">non-specific serine/threonine protein kinase</fullName>
        <ecNumber evidence="4">2.7.11.1</ecNumber>
    </recommendedName>
</protein>
<keyword evidence="10" id="KW-0732">Signal</keyword>
<dbReference type="InterPro" id="IPR008271">
    <property type="entry name" value="Ser/Thr_kinase_AS"/>
</dbReference>
<comment type="similarity">
    <text evidence="3">Belongs to the RLP family.</text>
</comment>
<reference evidence="24 25" key="1">
    <citation type="submission" date="2020-08" db="EMBL/GenBank/DDBJ databases">
        <title>Plant Genome Project.</title>
        <authorList>
            <person name="Zhang R.-G."/>
        </authorList>
    </citation>
    <scope>NUCLEOTIDE SEQUENCE [LARGE SCALE GENOMIC DNA]</scope>
    <source>
        <tissue evidence="24">Rhizome</tissue>
    </source>
</reference>